<dbReference type="Proteomes" id="UP001623232">
    <property type="component" value="Chromosome"/>
</dbReference>
<dbReference type="Gene3D" id="3.90.190.10">
    <property type="entry name" value="Protein tyrosine phosphatase superfamily"/>
    <property type="match status" value="1"/>
</dbReference>
<reference evidence="2 3" key="1">
    <citation type="submission" date="2023-04" db="EMBL/GenBank/DDBJ databases">
        <title>Complete genome sequence of Alisedimentitalea scapharcae.</title>
        <authorList>
            <person name="Rong J.-C."/>
            <person name="Yi M.-L."/>
            <person name="Zhao Q."/>
        </authorList>
    </citation>
    <scope>NUCLEOTIDE SEQUENCE [LARGE SCALE GENOMIC DNA]</scope>
    <source>
        <strain evidence="2 3">KCTC 42119</strain>
    </source>
</reference>
<keyword evidence="2" id="KW-0808">Transferase</keyword>
<dbReference type="Pfam" id="PF04273">
    <property type="entry name" value="BLH_phosphatase"/>
    <property type="match status" value="1"/>
</dbReference>
<dbReference type="GO" id="GO:0016740">
    <property type="term" value="F:transferase activity"/>
    <property type="evidence" value="ECO:0007669"/>
    <property type="project" value="UniProtKB-KW"/>
</dbReference>
<dbReference type="NCBIfam" id="TIGR01244">
    <property type="entry name" value="TIGR01244 family sulfur transferase"/>
    <property type="match status" value="1"/>
</dbReference>
<protein>
    <submittedName>
        <fullName evidence="2">TIGR01244 family sulfur transferase</fullName>
    </submittedName>
</protein>
<organism evidence="2 3">
    <name type="scientific">Aliisedimentitalea scapharcae</name>
    <dbReference type="NCBI Taxonomy" id="1524259"/>
    <lineage>
        <taxon>Bacteria</taxon>
        <taxon>Pseudomonadati</taxon>
        <taxon>Pseudomonadota</taxon>
        <taxon>Alphaproteobacteria</taxon>
        <taxon>Rhodobacterales</taxon>
        <taxon>Roseobacteraceae</taxon>
        <taxon>Aliisedimentitalea</taxon>
    </lineage>
</organism>
<name>A0ABZ2XYK4_9RHOB</name>
<sequence>MDARSITPRYFVSPQISAEDIPAIVDAGFTRIICNRPDAEVPPSHQANAIRAAAEAAGLEFLDLPLTHQTMTPENVAKQLDLIQSCEGQVLAYCASGTRCSVIWALGHAAELGADTVLEKTHGAGFQLDGLRPALEHIAQSKRR</sequence>
<feature type="domain" description="Beta-lactamase hydrolase-like protein phosphatase-like" evidence="1">
    <location>
        <begin position="2"/>
        <end position="110"/>
    </location>
</feature>
<evidence type="ECO:0000313" key="2">
    <source>
        <dbReference type="EMBL" id="WZK90399.1"/>
    </source>
</evidence>
<accession>A0ABZ2XYK4</accession>
<dbReference type="SUPFAM" id="SSF52799">
    <property type="entry name" value="(Phosphotyrosine protein) phosphatases II"/>
    <property type="match status" value="1"/>
</dbReference>
<evidence type="ECO:0000259" key="1">
    <source>
        <dbReference type="Pfam" id="PF04273"/>
    </source>
</evidence>
<evidence type="ECO:0000313" key="3">
    <source>
        <dbReference type="Proteomes" id="UP001623232"/>
    </source>
</evidence>
<proteinExistence type="predicted"/>
<dbReference type="InterPro" id="IPR005939">
    <property type="entry name" value="BLH_phosphatase-like"/>
</dbReference>
<dbReference type="RefSeq" id="WP_406649090.1">
    <property type="nucleotide sequence ID" value="NZ_CP123584.1"/>
</dbReference>
<keyword evidence="3" id="KW-1185">Reference proteome</keyword>
<dbReference type="EMBL" id="CP123584">
    <property type="protein sequence ID" value="WZK90399.1"/>
    <property type="molecule type" value="Genomic_DNA"/>
</dbReference>
<gene>
    <name evidence="2" type="ORF">QEZ52_07615</name>
</gene>
<dbReference type="InterPro" id="IPR029021">
    <property type="entry name" value="Prot-tyrosine_phosphatase-like"/>
</dbReference>